<evidence type="ECO:0000313" key="1">
    <source>
        <dbReference type="EMBL" id="MEI5995298.1"/>
    </source>
</evidence>
<name>A0ABU8IJD0_9ENTE</name>
<accession>A0ABU8IJD0</accession>
<dbReference type="Proteomes" id="UP000195139">
    <property type="component" value="Unassembled WGS sequence"/>
</dbReference>
<keyword evidence="2" id="KW-1185">Reference proteome</keyword>
<organism evidence="1 2">
    <name type="scientific">Candidatus Enterococcus mansonii</name>
    <dbReference type="NCBI Taxonomy" id="1834181"/>
    <lineage>
        <taxon>Bacteria</taxon>
        <taxon>Bacillati</taxon>
        <taxon>Bacillota</taxon>
        <taxon>Bacilli</taxon>
        <taxon>Lactobacillales</taxon>
        <taxon>Enterococcaceae</taxon>
        <taxon>Enterococcus</taxon>
    </lineage>
</organism>
<proteinExistence type="predicted"/>
<sequence length="42" mass="5139">MLSNYCGFYYKICYNDINKCVKFFDLIDFEEIENEKISRNNT</sequence>
<evidence type="ECO:0000313" key="2">
    <source>
        <dbReference type="Proteomes" id="UP000195139"/>
    </source>
</evidence>
<dbReference type="EMBL" id="NGLE02000001">
    <property type="protein sequence ID" value="MEI5995298.1"/>
    <property type="molecule type" value="Genomic_DNA"/>
</dbReference>
<comment type="caution">
    <text evidence="1">The sequence shown here is derived from an EMBL/GenBank/DDBJ whole genome shotgun (WGS) entry which is preliminary data.</text>
</comment>
<protein>
    <submittedName>
        <fullName evidence="1">Uncharacterized protein</fullName>
    </submittedName>
</protein>
<gene>
    <name evidence="1" type="ORF">A5880_002888</name>
</gene>
<reference evidence="1" key="1">
    <citation type="submission" date="2018-07" db="EMBL/GenBank/DDBJ databases">
        <title>The Genome Sequence of Enterococcus sp. DIV0659b.</title>
        <authorList>
            <consortium name="The Broad Institute Genomics Platform"/>
            <consortium name="The Broad Institute Genomic Center for Infectious Diseases"/>
            <person name="Earl A."/>
            <person name="Manson A."/>
            <person name="Schwartman J."/>
            <person name="Gilmore M."/>
            <person name="Abouelleil A."/>
            <person name="Cao P."/>
            <person name="Chapman S."/>
            <person name="Cusick C."/>
            <person name="Shea T."/>
            <person name="Young S."/>
            <person name="Neafsey D."/>
            <person name="Nusbaum C."/>
            <person name="Birren B."/>
        </authorList>
    </citation>
    <scope>NUCLEOTIDE SEQUENCE [LARGE SCALE GENOMIC DNA]</scope>
    <source>
        <strain evidence="1">4G2_DIV0659</strain>
    </source>
</reference>